<dbReference type="OrthoDB" id="10262413at2759"/>
<name>A0A9P7VC64_9ASCO</name>
<dbReference type="InterPro" id="IPR051783">
    <property type="entry name" value="NAD(P)-dependent_oxidoreduct"/>
</dbReference>
<reference evidence="2" key="1">
    <citation type="submission" date="2021-03" db="EMBL/GenBank/DDBJ databases">
        <authorList>
            <person name="Palmer J.M."/>
        </authorList>
    </citation>
    <scope>NUCLEOTIDE SEQUENCE</scope>
    <source>
        <strain evidence="2">ARV_011</strain>
    </source>
</reference>
<dbReference type="GO" id="GO:0004029">
    <property type="term" value="F:aldehyde dehydrogenase (NAD+) activity"/>
    <property type="evidence" value="ECO:0007669"/>
    <property type="project" value="TreeGrafter"/>
</dbReference>
<evidence type="ECO:0000259" key="1">
    <source>
        <dbReference type="Pfam" id="PF01370"/>
    </source>
</evidence>
<keyword evidence="3" id="KW-1185">Reference proteome</keyword>
<evidence type="ECO:0000313" key="2">
    <source>
        <dbReference type="EMBL" id="KAG7195353.1"/>
    </source>
</evidence>
<organism evidence="2 3">
    <name type="scientific">Scheffersomyces spartinae</name>
    <dbReference type="NCBI Taxonomy" id="45513"/>
    <lineage>
        <taxon>Eukaryota</taxon>
        <taxon>Fungi</taxon>
        <taxon>Dikarya</taxon>
        <taxon>Ascomycota</taxon>
        <taxon>Saccharomycotina</taxon>
        <taxon>Pichiomycetes</taxon>
        <taxon>Debaryomycetaceae</taxon>
        <taxon>Scheffersomyces</taxon>
    </lineage>
</organism>
<sequence>MSPKKVFITGATGYIGGEVLRRLLHSDDDYEITALVRSAAKGDQIAAKTDSRFHYVIGDLSNVELLTSNVHNSDIVINTADVDHLESAEALVKALLSKETPTVLVHTSGTSVVGVQDSPSRKKVYSDNKDIDVINLLPLEQPHRPVDKLILESFEKHPLVQAAIICPSNIYGRGSGLGNPISQQIPGIIRLALDERQVFTVHDGDYIWSHIHIADLAELYYLVLKGLLNKKDIPQGKNGYYFGSYFFDSDKEPEPTDKPTSIEHTWRQVSEYIARLLEAKNLLDTTDLGLLNDDDVARLHEKYIPFSWGTNSRTRGDNGALIGWKPVHVSDDLFWTSIDEDIDFICSIN</sequence>
<dbReference type="GeneID" id="66117255"/>
<proteinExistence type="predicted"/>
<dbReference type="RefSeq" id="XP_043050900.1">
    <property type="nucleotide sequence ID" value="XM_043194576.1"/>
</dbReference>
<dbReference type="InterPro" id="IPR036291">
    <property type="entry name" value="NAD(P)-bd_dom_sf"/>
</dbReference>
<accession>A0A9P7VC64</accession>
<evidence type="ECO:0000313" key="3">
    <source>
        <dbReference type="Proteomes" id="UP000790833"/>
    </source>
</evidence>
<dbReference type="GO" id="GO:0005737">
    <property type="term" value="C:cytoplasm"/>
    <property type="evidence" value="ECO:0007669"/>
    <property type="project" value="TreeGrafter"/>
</dbReference>
<protein>
    <recommendedName>
        <fullName evidence="1">NAD-dependent epimerase/dehydratase domain-containing protein</fullName>
    </recommendedName>
</protein>
<dbReference type="EMBL" id="JAHMUF010000004">
    <property type="protein sequence ID" value="KAG7195353.1"/>
    <property type="molecule type" value="Genomic_DNA"/>
</dbReference>
<gene>
    <name evidence="2" type="ORF">KQ657_003881</name>
</gene>
<dbReference type="Proteomes" id="UP000790833">
    <property type="component" value="Unassembled WGS sequence"/>
</dbReference>
<comment type="caution">
    <text evidence="2">The sequence shown here is derived from an EMBL/GenBank/DDBJ whole genome shotgun (WGS) entry which is preliminary data.</text>
</comment>
<dbReference type="AlphaFoldDB" id="A0A9P7VC64"/>
<dbReference type="Pfam" id="PF01370">
    <property type="entry name" value="Epimerase"/>
    <property type="match status" value="1"/>
</dbReference>
<dbReference type="PANTHER" id="PTHR48079">
    <property type="entry name" value="PROTEIN YEEZ"/>
    <property type="match status" value="1"/>
</dbReference>
<dbReference type="PANTHER" id="PTHR48079:SF6">
    <property type="entry name" value="NAD(P)-BINDING DOMAIN-CONTAINING PROTEIN-RELATED"/>
    <property type="match status" value="1"/>
</dbReference>
<dbReference type="SUPFAM" id="SSF51735">
    <property type="entry name" value="NAD(P)-binding Rossmann-fold domains"/>
    <property type="match status" value="1"/>
</dbReference>
<feature type="domain" description="NAD-dependent epimerase/dehydratase" evidence="1">
    <location>
        <begin position="6"/>
        <end position="225"/>
    </location>
</feature>
<dbReference type="Gene3D" id="3.40.50.720">
    <property type="entry name" value="NAD(P)-binding Rossmann-like Domain"/>
    <property type="match status" value="1"/>
</dbReference>
<dbReference type="InterPro" id="IPR001509">
    <property type="entry name" value="Epimerase_deHydtase"/>
</dbReference>